<dbReference type="InterPro" id="IPR002933">
    <property type="entry name" value="Peptidase_M20"/>
</dbReference>
<dbReference type="InterPro" id="IPR001160">
    <property type="entry name" value="Peptidase_M20C"/>
</dbReference>
<dbReference type="Proteomes" id="UP000620550">
    <property type="component" value="Unassembled WGS sequence"/>
</dbReference>
<dbReference type="PANTHER" id="PTHR43501:SF1">
    <property type="entry name" value="CYTOSOL NON-SPECIFIC DIPEPTIDASE"/>
    <property type="match status" value="1"/>
</dbReference>
<dbReference type="PRINTS" id="PR00934">
    <property type="entry name" value="XHISDIPTASE"/>
</dbReference>
<name>A0ABQ3I1D2_9SPHI</name>
<dbReference type="CDD" id="cd03890">
    <property type="entry name" value="M20_pepD"/>
    <property type="match status" value="1"/>
</dbReference>
<reference evidence="4" key="1">
    <citation type="journal article" date="2019" name="Int. J. Syst. Evol. Microbiol.">
        <title>The Global Catalogue of Microorganisms (GCM) 10K type strain sequencing project: providing services to taxonomists for standard genome sequencing and annotation.</title>
        <authorList>
            <consortium name="The Broad Institute Genomics Platform"/>
            <consortium name="The Broad Institute Genome Sequencing Center for Infectious Disease"/>
            <person name="Wu L."/>
            <person name="Ma J."/>
        </authorList>
    </citation>
    <scope>NUCLEOTIDE SEQUENCE [LARGE SCALE GENOMIC DNA]</scope>
    <source>
        <strain evidence="4">CGMCC 1.12966</strain>
    </source>
</reference>
<evidence type="ECO:0000256" key="1">
    <source>
        <dbReference type="ARBA" id="ARBA00022801"/>
    </source>
</evidence>
<sequence>MYNNVYFYREKQRTTMLKELHPRAVWTHFEALNAVPRGSKKEQRVIQFMLDFGHGLGLTTAKDAVGNVIIRKPATPGMEERQPVVLQSHLDMVHQKNNDTEFDFDNEGIKMFVDGDWVRADGTTLGADNGIGVAAIMGVLAATDIAHPPLEALFTIDEETGMTGAKGLQGGLLSGSILLNLDTEEDTEIDIGCAGGVDITARLAYEPVTPSALMCYYLLEVKGLQGGHSGMEIHKGLGNANKILTRLLYRLTLAGARLSSIDGGGLRNAIPREASALLAFEDPDEQVVFSVFDQEVAVVKAEFATVDGGLQISLLKVAAAPVTLLPLAVQEKLLKALYAAPNGVFRMSADFVGLVETSNNMARVAVKDGDIVVKCLTRSSVESSKWDLATALQSCFELMGASVSFSGDYPGWTPNPQSKILDVLKSTYASLFADEPEVVACHAGLECGILGTNYPGMDMISFGPTILGAHSPQERVSISSVQKFWKFLLQILRQIPVTT</sequence>
<keyword evidence="4" id="KW-1185">Reference proteome</keyword>
<feature type="domain" description="Peptidase M20 dimerisation" evidence="2">
    <location>
        <begin position="220"/>
        <end position="302"/>
    </location>
</feature>
<dbReference type="Pfam" id="PF01546">
    <property type="entry name" value="Peptidase_M20"/>
    <property type="match status" value="1"/>
</dbReference>
<dbReference type="PIRSF" id="PIRSF016599">
    <property type="entry name" value="Xaa-His_dipept"/>
    <property type="match status" value="1"/>
</dbReference>
<protein>
    <submittedName>
        <fullName evidence="3">Aminoacyl-histidine dipeptidase</fullName>
    </submittedName>
</protein>
<gene>
    <name evidence="3" type="primary">pepD</name>
    <name evidence="3" type="ORF">GCM10017764_30450</name>
</gene>
<comment type="caution">
    <text evidence="3">The sequence shown here is derived from an EMBL/GenBank/DDBJ whole genome shotgun (WGS) entry which is preliminary data.</text>
</comment>
<dbReference type="SUPFAM" id="SSF53187">
    <property type="entry name" value="Zn-dependent exopeptidases"/>
    <property type="match status" value="1"/>
</dbReference>
<dbReference type="Pfam" id="PF07687">
    <property type="entry name" value="M20_dimer"/>
    <property type="match status" value="1"/>
</dbReference>
<dbReference type="Gene3D" id="3.40.630.10">
    <property type="entry name" value="Zn peptidases"/>
    <property type="match status" value="2"/>
</dbReference>
<dbReference type="InterPro" id="IPR011650">
    <property type="entry name" value="Peptidase_M20_dimer"/>
</dbReference>
<evidence type="ECO:0000313" key="3">
    <source>
        <dbReference type="EMBL" id="GHE45070.1"/>
    </source>
</evidence>
<evidence type="ECO:0000259" key="2">
    <source>
        <dbReference type="Pfam" id="PF07687"/>
    </source>
</evidence>
<keyword evidence="1" id="KW-0378">Hydrolase</keyword>
<organism evidence="3 4">
    <name type="scientific">Sphingobacterium griseoflavum</name>
    <dbReference type="NCBI Taxonomy" id="1474952"/>
    <lineage>
        <taxon>Bacteria</taxon>
        <taxon>Pseudomonadati</taxon>
        <taxon>Bacteroidota</taxon>
        <taxon>Sphingobacteriia</taxon>
        <taxon>Sphingobacteriales</taxon>
        <taxon>Sphingobacteriaceae</taxon>
        <taxon>Sphingobacterium</taxon>
    </lineage>
</organism>
<dbReference type="PANTHER" id="PTHR43501">
    <property type="entry name" value="CYTOSOL NON-SPECIFIC DIPEPTIDASE"/>
    <property type="match status" value="1"/>
</dbReference>
<proteinExistence type="predicted"/>
<dbReference type="EMBL" id="BNAF01000012">
    <property type="protein sequence ID" value="GHE45070.1"/>
    <property type="molecule type" value="Genomic_DNA"/>
</dbReference>
<evidence type="ECO:0000313" key="4">
    <source>
        <dbReference type="Proteomes" id="UP000620550"/>
    </source>
</evidence>
<dbReference type="NCBIfam" id="TIGR01893">
    <property type="entry name" value="aa-his-dipept"/>
    <property type="match status" value="1"/>
</dbReference>
<accession>A0ABQ3I1D2</accession>